<feature type="coiled-coil region" evidence="1">
    <location>
        <begin position="53"/>
        <end position="90"/>
    </location>
</feature>
<reference evidence="3" key="1">
    <citation type="submission" date="2021-01" db="EMBL/GenBank/DDBJ databases">
        <authorList>
            <consortium name="Genoscope - CEA"/>
            <person name="William W."/>
        </authorList>
    </citation>
    <scope>NUCLEOTIDE SEQUENCE</scope>
</reference>
<evidence type="ECO:0000256" key="1">
    <source>
        <dbReference type="SAM" id="Coils"/>
    </source>
</evidence>
<dbReference type="AlphaFoldDB" id="A0A8S1M9H0"/>
<keyword evidence="1" id="KW-0175">Coiled coil</keyword>
<dbReference type="EMBL" id="CAJJDN010000032">
    <property type="protein sequence ID" value="CAD8074443.1"/>
    <property type="molecule type" value="Genomic_DNA"/>
</dbReference>
<organism evidence="3 4">
    <name type="scientific">Paramecium sonneborni</name>
    <dbReference type="NCBI Taxonomy" id="65129"/>
    <lineage>
        <taxon>Eukaryota</taxon>
        <taxon>Sar</taxon>
        <taxon>Alveolata</taxon>
        <taxon>Ciliophora</taxon>
        <taxon>Intramacronucleata</taxon>
        <taxon>Oligohymenophorea</taxon>
        <taxon>Peniculida</taxon>
        <taxon>Parameciidae</taxon>
        <taxon>Paramecium</taxon>
    </lineage>
</organism>
<feature type="compositionally biased region" description="Acidic residues" evidence="2">
    <location>
        <begin position="429"/>
        <end position="445"/>
    </location>
</feature>
<feature type="compositionally biased region" description="Basic and acidic residues" evidence="2">
    <location>
        <begin position="367"/>
        <end position="376"/>
    </location>
</feature>
<feature type="compositionally biased region" description="Polar residues" evidence="2">
    <location>
        <begin position="336"/>
        <end position="347"/>
    </location>
</feature>
<gene>
    <name evidence="3" type="ORF">PSON_ATCC_30995.1.T0320077</name>
</gene>
<sequence>MKSISQQTRSLIHKQQDLGLIDSRISQLKQQLQLQESNNHIIEFKVNKILETKKNASKDQSDYSRRLENLNQEQQNRNSKIKLLKHLKEEDSIRRKRDLDEEKRLEQEVMKERSMLYQLQYKHSQNEELQQKQQQFQKIQEQKFRMKQKLDLRRIEKIENVRNSQIKKKVELSVKFDLQQQEYQQKIEEEQQLLKKLSFSQLRFQALKDDLDLAQKISIRDYTNSATNQGFAKQPFDQAKVQKTILTSPYAQIPSILNQKDVDQLNLLSKLLKPSFKDQQQTTERLIKKKNQTHFNTQLSDRTHTKENSSKFDTETSQTQKTKFQFIKKQNNQQNASRKASSNINENQDTDKILNQDIQSNNQNNQKVEEDNKENQQKNNYEQENYEEDNSNEDNYKDDNYEDDNQNQQQNKVELHDQTQEKNQQNQEEFQDEEQYPADDDYEEQ</sequence>
<feature type="compositionally biased region" description="Low complexity" evidence="2">
    <location>
        <begin position="318"/>
        <end position="335"/>
    </location>
</feature>
<comment type="caution">
    <text evidence="3">The sequence shown here is derived from an EMBL/GenBank/DDBJ whole genome shotgun (WGS) entry which is preliminary data.</text>
</comment>
<feature type="coiled-coil region" evidence="1">
    <location>
        <begin position="122"/>
        <end position="149"/>
    </location>
</feature>
<proteinExistence type="predicted"/>
<feature type="compositionally biased region" description="Basic and acidic residues" evidence="2">
    <location>
        <begin position="301"/>
        <end position="314"/>
    </location>
</feature>
<feature type="region of interest" description="Disordered" evidence="2">
    <location>
        <begin position="364"/>
        <end position="445"/>
    </location>
</feature>
<name>A0A8S1M9H0_9CILI</name>
<evidence type="ECO:0000256" key="2">
    <source>
        <dbReference type="SAM" id="MobiDB-lite"/>
    </source>
</evidence>
<evidence type="ECO:0000313" key="4">
    <source>
        <dbReference type="Proteomes" id="UP000692954"/>
    </source>
</evidence>
<protein>
    <submittedName>
        <fullName evidence="3">Uncharacterized protein</fullName>
    </submittedName>
</protein>
<feature type="region of interest" description="Disordered" evidence="2">
    <location>
        <begin position="289"/>
        <end position="350"/>
    </location>
</feature>
<dbReference type="Proteomes" id="UP000692954">
    <property type="component" value="Unassembled WGS sequence"/>
</dbReference>
<dbReference type="OrthoDB" id="309709at2759"/>
<evidence type="ECO:0000313" key="3">
    <source>
        <dbReference type="EMBL" id="CAD8074443.1"/>
    </source>
</evidence>
<keyword evidence="4" id="KW-1185">Reference proteome</keyword>
<accession>A0A8S1M9H0</accession>